<keyword evidence="5" id="KW-1185">Reference proteome</keyword>
<name>A0AAW3ZTR7_9GAMM</name>
<dbReference type="EMBL" id="JACYTR010000128">
    <property type="protein sequence ID" value="MBD8528324.1"/>
    <property type="molecule type" value="Genomic_DNA"/>
</dbReference>
<feature type="non-terminal residue" evidence="4">
    <location>
        <position position="1"/>
    </location>
</feature>
<comment type="caution">
    <text evidence="4">The sequence shown here is derived from an EMBL/GenBank/DDBJ whole genome shotgun (WGS) entry which is preliminary data.</text>
</comment>
<dbReference type="AlphaFoldDB" id="A0AAW3ZTR7"/>
<dbReference type="PANTHER" id="PTHR32305">
    <property type="match status" value="1"/>
</dbReference>
<feature type="domain" description="Teneurin-like YD-shell" evidence="3">
    <location>
        <begin position="7"/>
        <end position="226"/>
    </location>
</feature>
<sequence>TFPFADDRYTYDLLGNRLTDQRQTPGETWQYNQNNELLYSGFATYQYNENGSTTAKQDPSTGQPIQSYAYNSEERMSEVRDAEGNLVAEYYYDPFGRRLWASEREGLTYFAYADFGMSAQLSSATSVPSVHLSTLGLTVDGDAVAIKSGSSYEYLQSDHLGHPTVSSGDEFPRSEVRSSAFGELQSTGLGDIQVRGFRGQRLDSTGLVYNRWRYYNSQVGRYLRADPIGMLAALAMPYTTLPSGIIASGKSIAGLTGAGRSPAMLYVYADNAPLTLVDPTGLWPTVDCPECSEELANAVTTMVRNECLFFSSDASPIRNRILKGCIERQCKTTTIKCLKNCPKFRCPINGGGTYVQPVPNGFHNPPTICLNTQIEGNGEGWQGATAIHEWAHVCKWKHGDGQGIPGDPGPESGKGEERSSGCYPIRDSGSDGWIGPR</sequence>
<gene>
    <name evidence="4" type="ORF">IFO71_21475</name>
</gene>
<evidence type="ECO:0000256" key="1">
    <source>
        <dbReference type="ARBA" id="ARBA00022737"/>
    </source>
</evidence>
<dbReference type="InterPro" id="IPR050708">
    <property type="entry name" value="T6SS_VgrG/RHS"/>
</dbReference>
<accession>A0AAW3ZTR7</accession>
<dbReference type="NCBIfam" id="TIGR03696">
    <property type="entry name" value="Rhs_assc_core"/>
    <property type="match status" value="1"/>
</dbReference>
<dbReference type="Proteomes" id="UP000613768">
    <property type="component" value="Unassembled WGS sequence"/>
</dbReference>
<evidence type="ECO:0000313" key="4">
    <source>
        <dbReference type="EMBL" id="MBD8528324.1"/>
    </source>
</evidence>
<proteinExistence type="predicted"/>
<dbReference type="InterPro" id="IPR022385">
    <property type="entry name" value="Rhs_assc_core"/>
</dbReference>
<evidence type="ECO:0000256" key="2">
    <source>
        <dbReference type="SAM" id="MobiDB-lite"/>
    </source>
</evidence>
<evidence type="ECO:0000313" key="5">
    <source>
        <dbReference type="Proteomes" id="UP000613768"/>
    </source>
</evidence>
<keyword evidence="1" id="KW-0677">Repeat</keyword>
<dbReference type="Pfam" id="PF25023">
    <property type="entry name" value="TEN_YD-shell"/>
    <property type="match status" value="1"/>
</dbReference>
<dbReference type="PANTHER" id="PTHR32305:SF15">
    <property type="entry name" value="PROTEIN RHSA-RELATED"/>
    <property type="match status" value="1"/>
</dbReference>
<organism evidence="4 5">
    <name type="scientific">Pseudomarimonas arenosa</name>
    <dbReference type="NCBI Taxonomy" id="2774145"/>
    <lineage>
        <taxon>Bacteria</taxon>
        <taxon>Pseudomonadati</taxon>
        <taxon>Pseudomonadota</taxon>
        <taxon>Gammaproteobacteria</taxon>
        <taxon>Lysobacterales</taxon>
        <taxon>Lysobacteraceae</taxon>
        <taxon>Pseudomarimonas</taxon>
    </lineage>
</organism>
<reference evidence="4 5" key="1">
    <citation type="submission" date="2020-09" db="EMBL/GenBank/DDBJ databases">
        <title>Pseudoxanthomonas sp. CAU 1598 isolated from sand of Yaerae Beach.</title>
        <authorList>
            <person name="Kim W."/>
        </authorList>
    </citation>
    <scope>NUCLEOTIDE SEQUENCE [LARGE SCALE GENOMIC DNA]</scope>
    <source>
        <strain evidence="4 5">CAU 1598</strain>
    </source>
</reference>
<feature type="region of interest" description="Disordered" evidence="2">
    <location>
        <begin position="401"/>
        <end position="437"/>
    </location>
</feature>
<dbReference type="RefSeq" id="WP_192031739.1">
    <property type="nucleotide sequence ID" value="NZ_JACYTR010000128.1"/>
</dbReference>
<protein>
    <submittedName>
        <fullName evidence="4">RHS repeat-associated core domain-containing protein</fullName>
    </submittedName>
</protein>
<dbReference type="InterPro" id="IPR056823">
    <property type="entry name" value="TEN-like_YD-shell"/>
</dbReference>
<dbReference type="Gene3D" id="2.180.10.10">
    <property type="entry name" value="RHS repeat-associated core"/>
    <property type="match status" value="1"/>
</dbReference>
<evidence type="ECO:0000259" key="3">
    <source>
        <dbReference type="Pfam" id="PF25023"/>
    </source>
</evidence>